<dbReference type="PANTHER" id="PTHR11085">
    <property type="entry name" value="NAD-DEPENDENT PROTEIN DEACYLASE SIRTUIN-5, MITOCHONDRIAL-RELATED"/>
    <property type="match status" value="1"/>
</dbReference>
<gene>
    <name evidence="2" type="primary">hst4</name>
    <name evidence="2" type="ORF">C8035_v012369</name>
</gene>
<protein>
    <submittedName>
        <fullName evidence="2">NAD-dependent protein deacetylase hst4</fullName>
    </submittedName>
</protein>
<keyword evidence="3" id="KW-1185">Reference proteome</keyword>
<reference evidence="2 3" key="1">
    <citation type="submission" date="2018-11" db="EMBL/GenBank/DDBJ databases">
        <title>Genome sequence and assembly of Colletotrichum spinosum.</title>
        <authorList>
            <person name="Gan P."/>
            <person name="Shirasu K."/>
        </authorList>
    </citation>
    <scope>NUCLEOTIDE SEQUENCE [LARGE SCALE GENOMIC DNA]</scope>
    <source>
        <strain evidence="2 3">CBS 515.97</strain>
    </source>
</reference>
<dbReference type="Pfam" id="PF02146">
    <property type="entry name" value="SIR2"/>
    <property type="match status" value="1"/>
</dbReference>
<dbReference type="InterPro" id="IPR050134">
    <property type="entry name" value="NAD-dep_sirtuin_deacylases"/>
</dbReference>
<comment type="caution">
    <text evidence="2">The sequence shown here is derived from an EMBL/GenBank/DDBJ whole genome shotgun (WGS) entry which is preliminary data.</text>
</comment>
<evidence type="ECO:0000256" key="1">
    <source>
        <dbReference type="SAM" id="MobiDB-lite"/>
    </source>
</evidence>
<dbReference type="GO" id="GO:0005634">
    <property type="term" value="C:nucleus"/>
    <property type="evidence" value="ECO:0007669"/>
    <property type="project" value="TreeGrafter"/>
</dbReference>
<name>A0A4R8Q5B8_9PEZI</name>
<organism evidence="2 3">
    <name type="scientific">Colletotrichum spinosum</name>
    <dbReference type="NCBI Taxonomy" id="1347390"/>
    <lineage>
        <taxon>Eukaryota</taxon>
        <taxon>Fungi</taxon>
        <taxon>Dikarya</taxon>
        <taxon>Ascomycota</taxon>
        <taxon>Pezizomycotina</taxon>
        <taxon>Sordariomycetes</taxon>
        <taxon>Hypocreomycetidae</taxon>
        <taxon>Glomerellales</taxon>
        <taxon>Glomerellaceae</taxon>
        <taxon>Colletotrichum</taxon>
        <taxon>Colletotrichum orbiculare species complex</taxon>
    </lineage>
</organism>
<accession>A0A4R8Q5B8</accession>
<sequence length="239" mass="25453">MPTTQVTPTEDALLQGIADALLKARKVVVITGAGISTNSGIPDFRSENGLYSLIQAQYDAAAAQDDTPRPTCTTPSDTTPDERGHPNKRRKLSFEDSGICMPSDGSQPTIGNAVDFKDETKWAAPRESSPITADGPITRSRSRRSSPNHSSQQPTPPMDRANAVIASDGQSTEKTANSPKGSIAKTAWADRQSHAYSSTLEIPFGQSGYNAQVKYAPGPSCRITQEVSFNVVLGLYAGI</sequence>
<evidence type="ECO:0000313" key="2">
    <source>
        <dbReference type="EMBL" id="TDZ32310.1"/>
    </source>
</evidence>
<dbReference type="GO" id="GO:0017136">
    <property type="term" value="F:histone deacetylase activity, NAD-dependent"/>
    <property type="evidence" value="ECO:0007669"/>
    <property type="project" value="TreeGrafter"/>
</dbReference>
<proteinExistence type="predicted"/>
<feature type="compositionally biased region" description="Low complexity" evidence="1">
    <location>
        <begin position="61"/>
        <end position="78"/>
    </location>
</feature>
<evidence type="ECO:0000313" key="3">
    <source>
        <dbReference type="Proteomes" id="UP000295083"/>
    </source>
</evidence>
<dbReference type="PANTHER" id="PTHR11085:SF8">
    <property type="entry name" value="NAD-DEPENDENT HISTONE DEACETYLASE HST3"/>
    <property type="match status" value="1"/>
</dbReference>
<dbReference type="Proteomes" id="UP000295083">
    <property type="component" value="Unassembled WGS sequence"/>
</dbReference>
<feature type="region of interest" description="Disordered" evidence="1">
    <location>
        <begin position="61"/>
        <end position="161"/>
    </location>
</feature>
<dbReference type="SUPFAM" id="SSF52467">
    <property type="entry name" value="DHS-like NAD/FAD-binding domain"/>
    <property type="match status" value="1"/>
</dbReference>
<dbReference type="EMBL" id="QAPG01000082">
    <property type="protein sequence ID" value="TDZ32310.1"/>
    <property type="molecule type" value="Genomic_DNA"/>
</dbReference>
<dbReference type="Gene3D" id="3.40.50.1220">
    <property type="entry name" value="TPP-binding domain"/>
    <property type="match status" value="1"/>
</dbReference>
<dbReference type="InterPro" id="IPR003000">
    <property type="entry name" value="Sirtuin"/>
</dbReference>
<dbReference type="AlphaFoldDB" id="A0A4R8Q5B8"/>
<dbReference type="GO" id="GO:0070403">
    <property type="term" value="F:NAD+ binding"/>
    <property type="evidence" value="ECO:0007669"/>
    <property type="project" value="InterPro"/>
</dbReference>
<dbReference type="InterPro" id="IPR029035">
    <property type="entry name" value="DHS-like_NAD/FAD-binding_dom"/>
</dbReference>